<dbReference type="PANTHER" id="PTHR12687:SF4">
    <property type="entry name" value="NUCLEOLAR COMPLEX PROTEIN 2 HOMOLOG"/>
    <property type="match status" value="1"/>
</dbReference>
<dbReference type="GO" id="GO:0005730">
    <property type="term" value="C:nucleolus"/>
    <property type="evidence" value="ECO:0007669"/>
    <property type="project" value="TreeGrafter"/>
</dbReference>
<feature type="compositionally biased region" description="Basic and acidic residues" evidence="4">
    <location>
        <begin position="177"/>
        <end position="190"/>
    </location>
</feature>
<dbReference type="InterPro" id="IPR005343">
    <property type="entry name" value="Noc2"/>
</dbReference>
<comment type="similarity">
    <text evidence="2">Belongs to the NOC2 family.</text>
</comment>
<dbReference type="GO" id="GO:0030690">
    <property type="term" value="C:Noc1p-Noc2p complex"/>
    <property type="evidence" value="ECO:0007669"/>
    <property type="project" value="TreeGrafter"/>
</dbReference>
<dbReference type="GO" id="GO:0005654">
    <property type="term" value="C:nucleoplasm"/>
    <property type="evidence" value="ECO:0007669"/>
    <property type="project" value="TreeGrafter"/>
</dbReference>
<reference evidence="5" key="1">
    <citation type="submission" date="2021-05" db="EMBL/GenBank/DDBJ databases">
        <authorList>
            <person name="Alioto T."/>
            <person name="Alioto T."/>
            <person name="Gomez Garrido J."/>
        </authorList>
    </citation>
    <scope>NUCLEOTIDE SEQUENCE</scope>
</reference>
<feature type="compositionally biased region" description="Basic residues" evidence="4">
    <location>
        <begin position="781"/>
        <end position="791"/>
    </location>
</feature>
<dbReference type="GO" id="GO:0003714">
    <property type="term" value="F:transcription corepressor activity"/>
    <property type="evidence" value="ECO:0007669"/>
    <property type="project" value="TreeGrafter"/>
</dbReference>
<keyword evidence="3" id="KW-0539">Nucleus</keyword>
<evidence type="ECO:0000256" key="2">
    <source>
        <dbReference type="ARBA" id="ARBA00005907"/>
    </source>
</evidence>
<evidence type="ECO:0000256" key="3">
    <source>
        <dbReference type="ARBA" id="ARBA00023242"/>
    </source>
</evidence>
<evidence type="ECO:0000256" key="1">
    <source>
        <dbReference type="ARBA" id="ARBA00004123"/>
    </source>
</evidence>
<dbReference type="Pfam" id="PF03715">
    <property type="entry name" value="Noc2"/>
    <property type="match status" value="1"/>
</dbReference>
<dbReference type="GO" id="GO:0030691">
    <property type="term" value="C:Noc2p-Noc3p complex"/>
    <property type="evidence" value="ECO:0007669"/>
    <property type="project" value="TreeGrafter"/>
</dbReference>
<dbReference type="EMBL" id="HBUE01134166">
    <property type="protein sequence ID" value="CAG6497884.1"/>
    <property type="molecule type" value="Transcribed_RNA"/>
</dbReference>
<accession>A0A8D8CS82</accession>
<protein>
    <submittedName>
        <fullName evidence="5">Nucleolar complex protein 2 homolog</fullName>
    </submittedName>
</protein>
<comment type="subcellular location">
    <subcellularLocation>
        <location evidence="1">Nucleus</location>
    </subcellularLocation>
</comment>
<feature type="region of interest" description="Disordered" evidence="4">
    <location>
        <begin position="147"/>
        <end position="215"/>
    </location>
</feature>
<feature type="compositionally biased region" description="Acidic residues" evidence="4">
    <location>
        <begin position="150"/>
        <end position="176"/>
    </location>
</feature>
<dbReference type="AlphaFoldDB" id="A0A8D8CS82"/>
<name>A0A8D8CS82_CULPI</name>
<feature type="region of interest" description="Disordered" evidence="4">
    <location>
        <begin position="723"/>
        <end position="804"/>
    </location>
</feature>
<feature type="region of interest" description="Disordered" evidence="4">
    <location>
        <begin position="1"/>
        <end position="116"/>
    </location>
</feature>
<feature type="compositionally biased region" description="Acidic residues" evidence="4">
    <location>
        <begin position="191"/>
        <end position="215"/>
    </location>
</feature>
<feature type="compositionally biased region" description="Basic residues" evidence="4">
    <location>
        <begin position="1"/>
        <end position="11"/>
    </location>
</feature>
<proteinExistence type="inferred from homology"/>
<evidence type="ECO:0000313" key="5">
    <source>
        <dbReference type="EMBL" id="CAG6497884.1"/>
    </source>
</evidence>
<feature type="compositionally biased region" description="Acidic residues" evidence="4">
    <location>
        <begin position="32"/>
        <end position="42"/>
    </location>
</feature>
<dbReference type="GO" id="GO:0042273">
    <property type="term" value="P:ribosomal large subunit biogenesis"/>
    <property type="evidence" value="ECO:0007669"/>
    <property type="project" value="TreeGrafter"/>
</dbReference>
<dbReference type="GO" id="GO:0042393">
    <property type="term" value="F:histone binding"/>
    <property type="evidence" value="ECO:0007669"/>
    <property type="project" value="TreeGrafter"/>
</dbReference>
<organism evidence="5">
    <name type="scientific">Culex pipiens</name>
    <name type="common">House mosquito</name>
    <dbReference type="NCBI Taxonomy" id="7175"/>
    <lineage>
        <taxon>Eukaryota</taxon>
        <taxon>Metazoa</taxon>
        <taxon>Ecdysozoa</taxon>
        <taxon>Arthropoda</taxon>
        <taxon>Hexapoda</taxon>
        <taxon>Insecta</taxon>
        <taxon>Pterygota</taxon>
        <taxon>Neoptera</taxon>
        <taxon>Endopterygota</taxon>
        <taxon>Diptera</taxon>
        <taxon>Nematocera</taxon>
        <taxon>Culicoidea</taxon>
        <taxon>Culicidae</taxon>
        <taxon>Culicinae</taxon>
        <taxon>Culicini</taxon>
        <taxon>Culex</taxon>
        <taxon>Culex</taxon>
    </lineage>
</organism>
<dbReference type="GO" id="GO:0000122">
    <property type="term" value="P:negative regulation of transcription by RNA polymerase II"/>
    <property type="evidence" value="ECO:0007669"/>
    <property type="project" value="TreeGrafter"/>
</dbReference>
<dbReference type="SUPFAM" id="SSF48371">
    <property type="entry name" value="ARM repeat"/>
    <property type="match status" value="1"/>
</dbReference>
<evidence type="ECO:0000256" key="4">
    <source>
        <dbReference type="SAM" id="MobiDB-lite"/>
    </source>
</evidence>
<feature type="compositionally biased region" description="Acidic residues" evidence="4">
    <location>
        <begin position="740"/>
        <end position="750"/>
    </location>
</feature>
<dbReference type="InterPro" id="IPR016024">
    <property type="entry name" value="ARM-type_fold"/>
</dbReference>
<sequence length="827" mass="93825">MKPKVAKKAKSKSGGGTAALEDMSLDNFLDHMEDDLGEDSDADAPPVKKKKKSKLTAPPAEEPVKVSKKKKTKVEEATVANGKNGKVKKKKKKVEPEQTSDVEMEEGGGQKDLEREHKKALDKLEVTDPELFAFLKKNDRKLLRFGGMNVEDDGEGESDDDDVSEVDEGDLESDSDGEGKVHELPDKLEVASDESDLEDDVKEDGEWEDEEEEVVEPGKQVKITLRLVKKWTEALTATPLKNPEIIRTVCRAFNSVLVTVTGETNVIPAFKAEGSAIFNAVVQLCVLHLGNAIKSYLGIANSKGFKNLKKNKKFLKIRSCLRIYFTDLTNLLENVSSVHIMNVMLKHLHQFSSILVCYPTITKPILKRLIVFWSTAEEQSVRVLAFLCILKITHGQMRQFLSDVLKNMYLAYVKNSKFVSPNTLAAINFMRRSLTEMFTLDLKISYQHVFLYVRQLAIHLRNAIILQKKESFQYIYNWQFVNSLKLWGDVLAATYDNKTLEPLVFPLVSIIHGTIKLNPSAQYFPLRFHCCRMLIDLTARTRVFIPVLPFILEVLTMNSFNEEHKKLSMKPVNLTCLLRFAPANIQENAYKDAVLDQIYELTLEYLAHESYSLCFPDLAVFPLMNLRAFCKATKVYKYSRKLKTLADKIVESSAHIEKLRKVLPFRLNNIPAIQAWEAQRKAEGTPLLKFYQQFARENEKVKRREASQSEDVADYELPTIKKITKKQQMQRQDGPVELFPSDDEDDDSDSDSGNGPEVDSDDADEVLVPKKKTKTAEKVGKDKKKVKKSKKGAAVEGDVETEFPTERVNEAEAVDILKDLKLDDWDD</sequence>
<dbReference type="PANTHER" id="PTHR12687">
    <property type="entry name" value="NUCLEOLAR COMPLEX 2 AND RAD4-RELATED"/>
    <property type="match status" value="1"/>
</dbReference>